<keyword evidence="4" id="KW-0238">DNA-binding</keyword>
<dbReference type="Gene3D" id="1.10.10.10">
    <property type="entry name" value="Winged helix-like DNA-binding domain superfamily/Winged helix DNA-binding domain"/>
    <property type="match status" value="1"/>
</dbReference>
<evidence type="ECO:0000256" key="5">
    <source>
        <dbReference type="ARBA" id="ARBA00023163"/>
    </source>
</evidence>
<dbReference type="EMBL" id="BAAABM010000047">
    <property type="protein sequence ID" value="GAA0355411.1"/>
    <property type="molecule type" value="Genomic_DNA"/>
</dbReference>
<reference evidence="9" key="1">
    <citation type="journal article" date="2019" name="Int. J. Syst. Evol. Microbiol.">
        <title>The Global Catalogue of Microorganisms (GCM) 10K type strain sequencing project: providing services to taxonomists for standard genome sequencing and annotation.</title>
        <authorList>
            <consortium name="The Broad Institute Genomics Platform"/>
            <consortium name="The Broad Institute Genome Sequencing Center for Infectious Disease"/>
            <person name="Wu L."/>
            <person name="Ma J."/>
        </authorList>
    </citation>
    <scope>NUCLEOTIDE SEQUENCE [LARGE SCALE GENOMIC DNA]</scope>
    <source>
        <strain evidence="9">JCM 3146</strain>
    </source>
</reference>
<dbReference type="InterPro" id="IPR036388">
    <property type="entry name" value="WH-like_DNA-bd_sf"/>
</dbReference>
<dbReference type="PANTHER" id="PTHR43133:SF8">
    <property type="entry name" value="RNA POLYMERASE SIGMA FACTOR HI_1459-RELATED"/>
    <property type="match status" value="1"/>
</dbReference>
<keyword evidence="3" id="KW-0731">Sigma factor</keyword>
<keyword evidence="2" id="KW-0805">Transcription regulation</keyword>
<accession>A0ABP3GUY9</accession>
<organism evidence="8 9">
    <name type="scientific">Actinoallomurus spadix</name>
    <dbReference type="NCBI Taxonomy" id="79912"/>
    <lineage>
        <taxon>Bacteria</taxon>
        <taxon>Bacillati</taxon>
        <taxon>Actinomycetota</taxon>
        <taxon>Actinomycetes</taxon>
        <taxon>Streptosporangiales</taxon>
        <taxon>Thermomonosporaceae</taxon>
        <taxon>Actinoallomurus</taxon>
    </lineage>
</organism>
<evidence type="ECO:0000256" key="1">
    <source>
        <dbReference type="ARBA" id="ARBA00010641"/>
    </source>
</evidence>
<dbReference type="InterPro" id="IPR013325">
    <property type="entry name" value="RNA_pol_sigma_r2"/>
</dbReference>
<dbReference type="Gene3D" id="1.10.1740.10">
    <property type="match status" value="1"/>
</dbReference>
<comment type="similarity">
    <text evidence="1">Belongs to the sigma-70 factor family. ECF subfamily.</text>
</comment>
<keyword evidence="5" id="KW-0804">Transcription</keyword>
<feature type="domain" description="RNA polymerase sigma-70 region 2" evidence="6">
    <location>
        <begin position="11"/>
        <end position="75"/>
    </location>
</feature>
<dbReference type="RefSeq" id="WP_252801967.1">
    <property type="nucleotide sequence ID" value="NZ_BAAABM010000047.1"/>
</dbReference>
<evidence type="ECO:0000259" key="6">
    <source>
        <dbReference type="Pfam" id="PF04542"/>
    </source>
</evidence>
<dbReference type="InterPro" id="IPR007627">
    <property type="entry name" value="RNA_pol_sigma70_r2"/>
</dbReference>
<dbReference type="Pfam" id="PF08281">
    <property type="entry name" value="Sigma70_r4_2"/>
    <property type="match status" value="1"/>
</dbReference>
<gene>
    <name evidence="8" type="ORF">GCM10010151_51280</name>
</gene>
<evidence type="ECO:0000313" key="9">
    <source>
        <dbReference type="Proteomes" id="UP001501822"/>
    </source>
</evidence>
<dbReference type="SUPFAM" id="SSF88946">
    <property type="entry name" value="Sigma2 domain of RNA polymerase sigma factors"/>
    <property type="match status" value="1"/>
</dbReference>
<keyword evidence="9" id="KW-1185">Reference proteome</keyword>
<protein>
    <submittedName>
        <fullName evidence="8">Uncharacterized protein</fullName>
    </submittedName>
</protein>
<dbReference type="Proteomes" id="UP001501822">
    <property type="component" value="Unassembled WGS sequence"/>
</dbReference>
<dbReference type="PANTHER" id="PTHR43133">
    <property type="entry name" value="RNA POLYMERASE ECF-TYPE SIGMA FACTO"/>
    <property type="match status" value="1"/>
</dbReference>
<dbReference type="SUPFAM" id="SSF88659">
    <property type="entry name" value="Sigma3 and sigma4 domains of RNA polymerase sigma factors"/>
    <property type="match status" value="1"/>
</dbReference>
<evidence type="ECO:0000256" key="2">
    <source>
        <dbReference type="ARBA" id="ARBA00023015"/>
    </source>
</evidence>
<dbReference type="InterPro" id="IPR013324">
    <property type="entry name" value="RNA_pol_sigma_r3/r4-like"/>
</dbReference>
<evidence type="ECO:0000313" key="8">
    <source>
        <dbReference type="EMBL" id="GAA0355411.1"/>
    </source>
</evidence>
<sequence length="184" mass="20321">MNDPAERFTALYDRYYRNVLGYALLRAEQGAAEDLVSEVFLIAWRRLDDLPDPPLPWLLGVARNLALKQYDSGRRRRVLTDRLSAALSTDRPTGADVAEQVVERDAAKALLAELGERDVEALVLATGYGLTPRQAARVLGCTAATFTVRLHRARKRLAKVTAAAPARGRPTAPGRMALINEKTR</sequence>
<evidence type="ECO:0000256" key="3">
    <source>
        <dbReference type="ARBA" id="ARBA00023082"/>
    </source>
</evidence>
<dbReference type="NCBIfam" id="TIGR02937">
    <property type="entry name" value="sigma70-ECF"/>
    <property type="match status" value="1"/>
</dbReference>
<evidence type="ECO:0000256" key="4">
    <source>
        <dbReference type="ARBA" id="ARBA00023125"/>
    </source>
</evidence>
<dbReference type="Pfam" id="PF04542">
    <property type="entry name" value="Sigma70_r2"/>
    <property type="match status" value="1"/>
</dbReference>
<comment type="caution">
    <text evidence="8">The sequence shown here is derived from an EMBL/GenBank/DDBJ whole genome shotgun (WGS) entry which is preliminary data.</text>
</comment>
<dbReference type="InterPro" id="IPR013249">
    <property type="entry name" value="RNA_pol_sigma70_r4_t2"/>
</dbReference>
<proteinExistence type="inferred from homology"/>
<evidence type="ECO:0000259" key="7">
    <source>
        <dbReference type="Pfam" id="PF08281"/>
    </source>
</evidence>
<feature type="domain" description="RNA polymerase sigma factor 70 region 4 type 2" evidence="7">
    <location>
        <begin position="106"/>
        <end position="157"/>
    </location>
</feature>
<name>A0ABP3GUY9_9ACTN</name>
<dbReference type="InterPro" id="IPR014284">
    <property type="entry name" value="RNA_pol_sigma-70_dom"/>
</dbReference>
<dbReference type="InterPro" id="IPR039425">
    <property type="entry name" value="RNA_pol_sigma-70-like"/>
</dbReference>